<keyword evidence="2" id="KW-1185">Reference proteome</keyword>
<accession>A0ABT7PSR8</accession>
<dbReference type="EMBL" id="JASZZN010000037">
    <property type="protein sequence ID" value="MDM4019324.1"/>
    <property type="molecule type" value="Genomic_DNA"/>
</dbReference>
<sequence>MVARDGHVEADKAFCSLRLEYVTRRLRGHRDSRMVRIFSSCWEVVEVHSKCEPGRFRSDATHITREKVFAVERGIDAGLCQIDTIGSHTESRSEVTT</sequence>
<evidence type="ECO:0000313" key="2">
    <source>
        <dbReference type="Proteomes" id="UP001239462"/>
    </source>
</evidence>
<dbReference type="Proteomes" id="UP001239462">
    <property type="component" value="Unassembled WGS sequence"/>
</dbReference>
<name>A0ABT7PSR8_9BACT</name>
<proteinExistence type="predicted"/>
<dbReference type="RefSeq" id="WP_289167434.1">
    <property type="nucleotide sequence ID" value="NZ_JASZZN010000037.1"/>
</dbReference>
<gene>
    <name evidence="1" type="ORF">QTN89_27970</name>
</gene>
<organism evidence="1 2">
    <name type="scientific">Roseiconus lacunae</name>
    <dbReference type="NCBI Taxonomy" id="2605694"/>
    <lineage>
        <taxon>Bacteria</taxon>
        <taxon>Pseudomonadati</taxon>
        <taxon>Planctomycetota</taxon>
        <taxon>Planctomycetia</taxon>
        <taxon>Pirellulales</taxon>
        <taxon>Pirellulaceae</taxon>
        <taxon>Roseiconus</taxon>
    </lineage>
</organism>
<comment type="caution">
    <text evidence="1">The sequence shown here is derived from an EMBL/GenBank/DDBJ whole genome shotgun (WGS) entry which is preliminary data.</text>
</comment>
<reference evidence="1 2" key="1">
    <citation type="submission" date="2023-06" db="EMBL/GenBank/DDBJ databases">
        <title>Roseiconus lacunae JC819 isolated from Gulf of Mannar region, Tamil Nadu.</title>
        <authorList>
            <person name="Pk S."/>
            <person name="Ch S."/>
            <person name="Ch V.R."/>
        </authorList>
    </citation>
    <scope>NUCLEOTIDE SEQUENCE [LARGE SCALE GENOMIC DNA]</scope>
    <source>
        <strain evidence="1 2">JC819</strain>
    </source>
</reference>
<evidence type="ECO:0000313" key="1">
    <source>
        <dbReference type="EMBL" id="MDM4019324.1"/>
    </source>
</evidence>
<protein>
    <submittedName>
        <fullName evidence="1">Uncharacterized protein</fullName>
    </submittedName>
</protein>